<name>A0A0G9H806_9GAMM</name>
<evidence type="ECO:0000313" key="2">
    <source>
        <dbReference type="Proteomes" id="UP000182987"/>
    </source>
</evidence>
<protein>
    <submittedName>
        <fullName evidence="1">Uncharacterized protein</fullName>
    </submittedName>
</protein>
<keyword evidence="2" id="KW-1185">Reference proteome</keyword>
<accession>A0A0G9H806</accession>
<sequence>MSRRATATGILVALAIVGPAQASNGRYPGLGMDYSTAIQYDFSSLDVPHQPHTVTTNGYFDITTAVHFRLTTIDEIWVGSEISPVTDTRPGERRWLGGTGLNITDVNWYHQGYVSSFRLGKFDVPFGRAQDAAPGLYTSDFVAPYALGGMNGGTYEYRFYTDNWGTIAPSLSAYAADTSVLSRSFLRPSQQARRSDGGATNTGKLNNAAVVVNWRSPAAIPFLELQVGYMSNHKGDVSAASPAAANEQMRVASVRYMIPFVATTELGPTLAGRYMDLVPFVEYVKVHNENGVPGFDTKYLTTSLTFDAGRFAYGLTHTNKRISPSGGAESNEYLTEASMVYHVTGLVDVAVSGGRSRQGGQTSGLLGVSITLNGSF</sequence>
<dbReference type="OrthoDB" id="6765233at2"/>
<dbReference type="EMBL" id="CP017480">
    <property type="protein sequence ID" value="APG05465.1"/>
    <property type="molecule type" value="Genomic_DNA"/>
</dbReference>
<dbReference type="AlphaFoldDB" id="A0A0G9H806"/>
<proteinExistence type="predicted"/>
<reference evidence="2" key="1">
    <citation type="submission" date="2016-09" db="EMBL/GenBank/DDBJ databases">
        <authorList>
            <person name="Lysoe E."/>
        </authorList>
    </citation>
    <scope>NUCLEOTIDE SEQUENCE [LARGE SCALE GENOMIC DNA]</scope>
    <source>
        <strain evidence="2">LJ96T</strain>
    </source>
</reference>
<dbReference type="PATRIC" id="fig|1440763.5.peg.3950"/>
<dbReference type="STRING" id="1440763.BJI69_17175"/>
<gene>
    <name evidence="1" type="ORF">BJI69_17175</name>
</gene>
<evidence type="ECO:0000313" key="1">
    <source>
        <dbReference type="EMBL" id="APG05465.1"/>
    </source>
</evidence>
<dbReference type="KEGG" id="lrz:BJI69_17175"/>
<dbReference type="RefSeq" id="WP_046969316.1">
    <property type="nucleotide sequence ID" value="NZ_CP017480.1"/>
</dbReference>
<organism evidence="1 2">
    <name type="scientific">Luteibacter rhizovicinus DSM 16549</name>
    <dbReference type="NCBI Taxonomy" id="1440763"/>
    <lineage>
        <taxon>Bacteria</taxon>
        <taxon>Pseudomonadati</taxon>
        <taxon>Pseudomonadota</taxon>
        <taxon>Gammaproteobacteria</taxon>
        <taxon>Lysobacterales</taxon>
        <taxon>Rhodanobacteraceae</taxon>
        <taxon>Luteibacter</taxon>
    </lineage>
</organism>
<dbReference type="Proteomes" id="UP000182987">
    <property type="component" value="Chromosome"/>
</dbReference>